<protein>
    <submittedName>
        <fullName evidence="4">SDK2 protein</fullName>
    </submittedName>
</protein>
<name>A0A812NYS2_9DINO</name>
<reference evidence="4" key="1">
    <citation type="submission" date="2021-02" db="EMBL/GenBank/DDBJ databases">
        <authorList>
            <person name="Dougan E. K."/>
            <person name="Rhodes N."/>
            <person name="Thang M."/>
            <person name="Chan C."/>
        </authorList>
    </citation>
    <scope>NUCLEOTIDE SEQUENCE</scope>
</reference>
<dbReference type="SMART" id="SM00060">
    <property type="entry name" value="FN3"/>
    <property type="match status" value="1"/>
</dbReference>
<keyword evidence="5" id="KW-1185">Reference proteome</keyword>
<gene>
    <name evidence="4" type="primary">SDK2</name>
    <name evidence="4" type="ORF">SNEC2469_LOCUS8374</name>
</gene>
<dbReference type="InterPro" id="IPR050964">
    <property type="entry name" value="Striated_Muscle_Regulatory"/>
</dbReference>
<sequence length="520" mass="56481">MAVSNGRRDLPAAMSARSEELSSVRYQLGLVFLGLSGLSPPGWLERAPEYEFILQAGEVAKRLRPRVPAPPVGHGISEEELRSLLPGSVTAVRIEERTALRLPEPVDYISVDVWEERLGLLDSTPTRRHVGQCFIPLEPRFNKRPCTWSIVKDSGEVGFITCRFSLSTTPAPVRSLHVVNAARADELRLAWEPPSSDGDLPLRGYRIEAREPQFGGRISMGAPGVGYLPDEPRTASSPASPEPSVTLKNLRGNTVYTVRVWAVNEAGAGPAAEVIGQTGPVAPGLCGEARIALEGEKGEGEPTALTIEWEPPMENGGADLVAYRIWLRPVFQDGLGGFFPSDGFIDLGLFEHRSRGSRTQKAPVKLDQLPSCSGCLCSVAAINSAGLTGCASEAPVVWASNMDRQKEIFELGCVAETKQRRVGKKLREGESSLYDNHRLHDSDRRARGECGLDVMQRAEYVTPPLRCPTDNRESGMPSRGGQHIESQKTSIPISCNRCQEPSLATTLASQHTAGSSLRPH</sequence>
<organism evidence="4 5">
    <name type="scientific">Symbiodinium necroappetens</name>
    <dbReference type="NCBI Taxonomy" id="1628268"/>
    <lineage>
        <taxon>Eukaryota</taxon>
        <taxon>Sar</taxon>
        <taxon>Alveolata</taxon>
        <taxon>Dinophyceae</taxon>
        <taxon>Suessiales</taxon>
        <taxon>Symbiodiniaceae</taxon>
        <taxon>Symbiodinium</taxon>
    </lineage>
</organism>
<dbReference type="Proteomes" id="UP000601435">
    <property type="component" value="Unassembled WGS sequence"/>
</dbReference>
<evidence type="ECO:0000256" key="2">
    <source>
        <dbReference type="SAM" id="MobiDB-lite"/>
    </source>
</evidence>
<dbReference type="Gene3D" id="2.60.40.10">
    <property type="entry name" value="Immunoglobulins"/>
    <property type="match status" value="1"/>
</dbReference>
<dbReference type="AlphaFoldDB" id="A0A812NYS2"/>
<feature type="domain" description="Fibronectin type-III" evidence="3">
    <location>
        <begin position="172"/>
        <end position="284"/>
    </location>
</feature>
<dbReference type="PANTHER" id="PTHR13817:SF73">
    <property type="entry name" value="FIBRONECTIN TYPE-III DOMAIN-CONTAINING PROTEIN"/>
    <property type="match status" value="1"/>
</dbReference>
<dbReference type="OrthoDB" id="504170at2759"/>
<keyword evidence="1" id="KW-0677">Repeat</keyword>
<dbReference type="PANTHER" id="PTHR13817">
    <property type="entry name" value="TITIN"/>
    <property type="match status" value="1"/>
</dbReference>
<dbReference type="CDD" id="cd00063">
    <property type="entry name" value="FN3"/>
    <property type="match status" value="1"/>
</dbReference>
<evidence type="ECO:0000259" key="3">
    <source>
        <dbReference type="PROSITE" id="PS50853"/>
    </source>
</evidence>
<evidence type="ECO:0000256" key="1">
    <source>
        <dbReference type="ARBA" id="ARBA00022737"/>
    </source>
</evidence>
<proteinExistence type="predicted"/>
<comment type="caution">
    <text evidence="4">The sequence shown here is derived from an EMBL/GenBank/DDBJ whole genome shotgun (WGS) entry which is preliminary data.</text>
</comment>
<dbReference type="SUPFAM" id="SSF49265">
    <property type="entry name" value="Fibronectin type III"/>
    <property type="match status" value="1"/>
</dbReference>
<dbReference type="Pfam" id="PF00041">
    <property type="entry name" value="fn3"/>
    <property type="match status" value="1"/>
</dbReference>
<evidence type="ECO:0000313" key="5">
    <source>
        <dbReference type="Proteomes" id="UP000601435"/>
    </source>
</evidence>
<feature type="region of interest" description="Disordered" evidence="2">
    <location>
        <begin position="467"/>
        <end position="489"/>
    </location>
</feature>
<dbReference type="EMBL" id="CAJNJA010013827">
    <property type="protein sequence ID" value="CAE7330392.1"/>
    <property type="molecule type" value="Genomic_DNA"/>
</dbReference>
<dbReference type="InterPro" id="IPR013783">
    <property type="entry name" value="Ig-like_fold"/>
</dbReference>
<dbReference type="InterPro" id="IPR036116">
    <property type="entry name" value="FN3_sf"/>
</dbReference>
<dbReference type="InterPro" id="IPR003961">
    <property type="entry name" value="FN3_dom"/>
</dbReference>
<evidence type="ECO:0000313" key="4">
    <source>
        <dbReference type="EMBL" id="CAE7330392.1"/>
    </source>
</evidence>
<accession>A0A812NYS2</accession>
<dbReference type="PROSITE" id="PS50853">
    <property type="entry name" value="FN3"/>
    <property type="match status" value="1"/>
</dbReference>